<proteinExistence type="predicted"/>
<dbReference type="EMBL" id="JAROCF010000001">
    <property type="protein sequence ID" value="MDN4616231.1"/>
    <property type="molecule type" value="Genomic_DNA"/>
</dbReference>
<comment type="caution">
    <text evidence="1">The sequence shown here is derived from an EMBL/GenBank/DDBJ whole genome shotgun (WGS) entry which is preliminary data.</text>
</comment>
<evidence type="ECO:0000313" key="2">
    <source>
        <dbReference type="Proteomes" id="UP001174208"/>
    </source>
</evidence>
<name>A0ABT8KHJ4_9MICO</name>
<reference evidence="1" key="1">
    <citation type="submission" date="2023-06" db="EMBL/GenBank/DDBJ databases">
        <title>MT1 and MT2 Draft Genomes of Novel Species.</title>
        <authorList>
            <person name="Venkateswaran K."/>
        </authorList>
    </citation>
    <scope>NUCLEOTIDE SEQUENCE</scope>
    <source>
        <strain evidence="1">F6_8S_P_1B</strain>
    </source>
</reference>
<organism evidence="1 2">
    <name type="scientific">Leifsonia williamsii</name>
    <dbReference type="NCBI Taxonomy" id="3035919"/>
    <lineage>
        <taxon>Bacteria</taxon>
        <taxon>Bacillati</taxon>
        <taxon>Actinomycetota</taxon>
        <taxon>Actinomycetes</taxon>
        <taxon>Micrococcales</taxon>
        <taxon>Microbacteriaceae</taxon>
        <taxon>Leifsonia</taxon>
    </lineage>
</organism>
<dbReference type="Proteomes" id="UP001174208">
    <property type="component" value="Unassembled WGS sequence"/>
</dbReference>
<sequence>MTRQLSFQEADLSIILPGTWVSVPLAGDETARNQIAAFVKKQVGMNDRLARVRRDAREQLIGMAAAAKEAGAFRVGLSLEILPGVPFPAAMVMDFSPWPPTAAGDDGDLAARLARAFPEAEQLDLDAGPAARSSDVAQLKVGAETTQDVKLEYWLPVPDGSRLLHVTVDVPSPGDPLLYTELFDAIVDSVRWTPVS</sequence>
<evidence type="ECO:0008006" key="3">
    <source>
        <dbReference type="Google" id="ProtNLM"/>
    </source>
</evidence>
<protein>
    <recommendedName>
        <fullName evidence="3">Lipoprotein LpqN</fullName>
    </recommendedName>
</protein>
<accession>A0ABT8KHJ4</accession>
<gene>
    <name evidence="1" type="ORF">P5G50_17415</name>
</gene>
<keyword evidence="2" id="KW-1185">Reference proteome</keyword>
<evidence type="ECO:0000313" key="1">
    <source>
        <dbReference type="EMBL" id="MDN4616231.1"/>
    </source>
</evidence>
<dbReference type="RefSeq" id="WP_301212344.1">
    <property type="nucleotide sequence ID" value="NZ_JAROCF010000001.1"/>
</dbReference>